<accession>A0AAV7ELZ8</accession>
<organism evidence="2 3">
    <name type="scientific">Aristolochia fimbriata</name>
    <name type="common">White veined hardy Dutchman's pipe vine</name>
    <dbReference type="NCBI Taxonomy" id="158543"/>
    <lineage>
        <taxon>Eukaryota</taxon>
        <taxon>Viridiplantae</taxon>
        <taxon>Streptophyta</taxon>
        <taxon>Embryophyta</taxon>
        <taxon>Tracheophyta</taxon>
        <taxon>Spermatophyta</taxon>
        <taxon>Magnoliopsida</taxon>
        <taxon>Magnoliidae</taxon>
        <taxon>Piperales</taxon>
        <taxon>Aristolochiaceae</taxon>
        <taxon>Aristolochia</taxon>
    </lineage>
</organism>
<protein>
    <submittedName>
        <fullName evidence="2">Uncharacterized protein</fullName>
    </submittedName>
</protein>
<feature type="region of interest" description="Disordered" evidence="1">
    <location>
        <begin position="1"/>
        <end position="22"/>
    </location>
</feature>
<sequence>MNRVENFTVDCPPPQSAEGKGKDLQSRIWKESSTREWKMRGKHRYLLIPFCIEVRSFPIKRPSVFRHCSSVAARESNLNPNRQITSIYFQVVLAPPSPDPCRLPLHSIFYFKKEKVGLSNRVVYKPNQTDRSDLVEPESEHEKEIIQTGRAWAYITSHRGMWNVECGLDFKSLTTNRSNRCDCFIPNCLEKSMMYDVSAMRGTCRCNWEIRSDELAVIWIMALKRSQFSNVKRVNLSLK</sequence>
<keyword evidence="3" id="KW-1185">Reference proteome</keyword>
<proteinExistence type="predicted"/>
<dbReference type="Proteomes" id="UP000825729">
    <property type="component" value="Unassembled WGS sequence"/>
</dbReference>
<evidence type="ECO:0000313" key="3">
    <source>
        <dbReference type="Proteomes" id="UP000825729"/>
    </source>
</evidence>
<name>A0AAV7ELZ8_ARIFI</name>
<evidence type="ECO:0000256" key="1">
    <source>
        <dbReference type="SAM" id="MobiDB-lite"/>
    </source>
</evidence>
<evidence type="ECO:0000313" key="2">
    <source>
        <dbReference type="EMBL" id="KAG9448696.1"/>
    </source>
</evidence>
<dbReference type="AlphaFoldDB" id="A0AAV7ELZ8"/>
<gene>
    <name evidence="2" type="ORF">H6P81_008661</name>
</gene>
<comment type="caution">
    <text evidence="2">The sequence shown here is derived from an EMBL/GenBank/DDBJ whole genome shotgun (WGS) entry which is preliminary data.</text>
</comment>
<dbReference type="EMBL" id="JAINDJ010000004">
    <property type="protein sequence ID" value="KAG9448696.1"/>
    <property type="molecule type" value="Genomic_DNA"/>
</dbReference>
<reference evidence="2 3" key="1">
    <citation type="submission" date="2021-07" db="EMBL/GenBank/DDBJ databases">
        <title>The Aristolochia fimbriata genome: insights into angiosperm evolution, floral development and chemical biosynthesis.</title>
        <authorList>
            <person name="Jiao Y."/>
        </authorList>
    </citation>
    <scope>NUCLEOTIDE SEQUENCE [LARGE SCALE GENOMIC DNA]</scope>
    <source>
        <strain evidence="2">IBCAS-2021</strain>
        <tissue evidence="2">Leaf</tissue>
    </source>
</reference>